<organism evidence="7 8">
    <name type="scientific">Vanrija pseudolonga</name>
    <dbReference type="NCBI Taxonomy" id="143232"/>
    <lineage>
        <taxon>Eukaryota</taxon>
        <taxon>Fungi</taxon>
        <taxon>Dikarya</taxon>
        <taxon>Basidiomycota</taxon>
        <taxon>Agaricomycotina</taxon>
        <taxon>Tremellomycetes</taxon>
        <taxon>Trichosporonales</taxon>
        <taxon>Trichosporonaceae</taxon>
        <taxon>Vanrija</taxon>
    </lineage>
</organism>
<evidence type="ECO:0000256" key="1">
    <source>
        <dbReference type="ARBA" id="ARBA00022603"/>
    </source>
</evidence>
<feature type="domain" description="Hcy-binding" evidence="6">
    <location>
        <begin position="1"/>
        <end position="351"/>
    </location>
</feature>
<dbReference type="GO" id="GO:0008270">
    <property type="term" value="F:zinc ion binding"/>
    <property type="evidence" value="ECO:0007669"/>
    <property type="project" value="InterPro"/>
</dbReference>
<sequence length="352" mass="36719">MTRILVLDGGMGATLEELGHDCSGPMWGSELVTSNPGVVTAAHKGFVDAGADIIETATYQMTVDSLSRAGHSSDTHAAVLGKAVELAADVSAASTSAVALSLGAYGATLPGAQEYRGFYAPPYGPKAYVEDSDENVNYSTGAEFDGHVAALAAWHLDRLRVYAAEKSWNSIKYLAFETVPLISEYKGIRLAVEQLFAELPADAARPLFWIASAFPNGHPQQDGKGGRVSVDVLVDALLEGPGARPHGIGINCTAPALLDTLVPEFTAAVAAHPAGPAPWLVIYPDGGDILDLVNRKWIRQPGQSPPEWAAKLAGIARSAEAAGDGKTWGGVIVGGCCGAMFSKITALRQALL</sequence>
<dbReference type="SUPFAM" id="SSF82282">
    <property type="entry name" value="Homocysteine S-methyltransferase"/>
    <property type="match status" value="1"/>
</dbReference>
<keyword evidence="1 5" id="KW-0489">Methyltransferase</keyword>
<feature type="binding site" evidence="5">
    <location>
        <position position="337"/>
    </location>
    <ligand>
        <name>Zn(2+)</name>
        <dbReference type="ChEBI" id="CHEBI:29105"/>
    </ligand>
</feature>
<dbReference type="PANTHER" id="PTHR46015:SF1">
    <property type="entry name" value="HOMOCYSTEINE S-METHYLTRANSFERASE-LIKE ISOFORM 1"/>
    <property type="match status" value="1"/>
</dbReference>
<proteinExistence type="predicted"/>
<feature type="binding site" evidence="5">
    <location>
        <position position="336"/>
    </location>
    <ligand>
        <name>Zn(2+)</name>
        <dbReference type="ChEBI" id="CHEBI:29105"/>
    </ligand>
</feature>
<dbReference type="Gene3D" id="3.20.20.330">
    <property type="entry name" value="Homocysteine-binding-like domain"/>
    <property type="match status" value="1"/>
</dbReference>
<evidence type="ECO:0000313" key="8">
    <source>
        <dbReference type="Proteomes" id="UP000827549"/>
    </source>
</evidence>
<evidence type="ECO:0000313" key="7">
    <source>
        <dbReference type="EMBL" id="WOO80450.1"/>
    </source>
</evidence>
<dbReference type="GO" id="GO:0008898">
    <property type="term" value="F:S-adenosylmethionine-homocysteine S-methyltransferase activity"/>
    <property type="evidence" value="ECO:0007669"/>
    <property type="project" value="TreeGrafter"/>
</dbReference>
<dbReference type="InterPro" id="IPR036589">
    <property type="entry name" value="HCY_dom_sf"/>
</dbReference>
<dbReference type="Pfam" id="PF02574">
    <property type="entry name" value="S-methyl_trans"/>
    <property type="match status" value="1"/>
</dbReference>
<dbReference type="InterPro" id="IPR051486">
    <property type="entry name" value="Hcy_S-methyltransferase"/>
</dbReference>
<evidence type="ECO:0000256" key="2">
    <source>
        <dbReference type="ARBA" id="ARBA00022679"/>
    </source>
</evidence>
<dbReference type="EMBL" id="CP086716">
    <property type="protein sequence ID" value="WOO80450.1"/>
    <property type="molecule type" value="Genomic_DNA"/>
</dbReference>
<gene>
    <name evidence="7" type="primary">HMT-2</name>
    <name evidence="7" type="ORF">LOC62_03G003969</name>
</gene>
<keyword evidence="3 5" id="KW-0479">Metal-binding</keyword>
<dbReference type="GeneID" id="87807210"/>
<dbReference type="GO" id="GO:0009086">
    <property type="term" value="P:methionine biosynthetic process"/>
    <property type="evidence" value="ECO:0007669"/>
    <property type="project" value="InterPro"/>
</dbReference>
<evidence type="ECO:0000259" key="6">
    <source>
        <dbReference type="PROSITE" id="PS50970"/>
    </source>
</evidence>
<keyword evidence="8" id="KW-1185">Reference proteome</keyword>
<evidence type="ECO:0000256" key="5">
    <source>
        <dbReference type="PROSITE-ProRule" id="PRU00333"/>
    </source>
</evidence>
<dbReference type="PROSITE" id="PS50970">
    <property type="entry name" value="HCY"/>
    <property type="match status" value="1"/>
</dbReference>
<evidence type="ECO:0000256" key="4">
    <source>
        <dbReference type="ARBA" id="ARBA00022833"/>
    </source>
</evidence>
<protein>
    <submittedName>
        <fullName evidence="7">Homocysteine S-methyltransferase 2</fullName>
    </submittedName>
</protein>
<keyword evidence="4 5" id="KW-0862">Zinc</keyword>
<reference evidence="7" key="1">
    <citation type="submission" date="2023-10" db="EMBL/GenBank/DDBJ databases">
        <authorList>
            <person name="Noh H."/>
        </authorList>
    </citation>
    <scope>NUCLEOTIDE SEQUENCE</scope>
    <source>
        <strain evidence="7">DUCC4014</strain>
    </source>
</reference>
<dbReference type="RefSeq" id="XP_062626482.1">
    <property type="nucleotide sequence ID" value="XM_062770498.1"/>
</dbReference>
<dbReference type="InterPro" id="IPR003726">
    <property type="entry name" value="HCY_dom"/>
</dbReference>
<dbReference type="Proteomes" id="UP000827549">
    <property type="component" value="Chromosome 3"/>
</dbReference>
<dbReference type="GO" id="GO:0032259">
    <property type="term" value="P:methylation"/>
    <property type="evidence" value="ECO:0007669"/>
    <property type="project" value="UniProtKB-KW"/>
</dbReference>
<dbReference type="PANTHER" id="PTHR46015">
    <property type="entry name" value="ZGC:172121"/>
    <property type="match status" value="1"/>
</dbReference>
<accession>A0AAF0Y5C6</accession>
<feature type="binding site" evidence="5">
    <location>
        <position position="252"/>
    </location>
    <ligand>
        <name>Zn(2+)</name>
        <dbReference type="ChEBI" id="CHEBI:29105"/>
    </ligand>
</feature>
<dbReference type="AlphaFoldDB" id="A0AAF0Y5C6"/>
<evidence type="ECO:0000256" key="3">
    <source>
        <dbReference type="ARBA" id="ARBA00022723"/>
    </source>
</evidence>
<keyword evidence="2 5" id="KW-0808">Transferase</keyword>
<name>A0AAF0Y5C6_9TREE</name>
<dbReference type="GO" id="GO:0033528">
    <property type="term" value="P:S-methylmethionine cycle"/>
    <property type="evidence" value="ECO:0007669"/>
    <property type="project" value="TreeGrafter"/>
</dbReference>
<comment type="cofactor">
    <cofactor evidence="5">
        <name>Zn(2+)</name>
        <dbReference type="ChEBI" id="CHEBI:29105"/>
    </cofactor>
</comment>